<dbReference type="InterPro" id="IPR011990">
    <property type="entry name" value="TPR-like_helical_dom_sf"/>
</dbReference>
<evidence type="ECO:0000259" key="1">
    <source>
        <dbReference type="PROSITE" id="PS50943"/>
    </source>
</evidence>
<dbReference type="GO" id="GO:0043531">
    <property type="term" value="F:ADP binding"/>
    <property type="evidence" value="ECO:0007669"/>
    <property type="project" value="InterPro"/>
</dbReference>
<feature type="domain" description="HTH cro/C1-type" evidence="1">
    <location>
        <begin position="19"/>
        <end position="73"/>
    </location>
</feature>
<sequence>MDEAESAPRDPRALLAAELLAVQEATGLSLKELERVTHVSDSSLSRYLAGRSVPPWTVVQAMSRLARRDPDGLRTAWAAARGARLNVPRGVAGISGGVAGGVGGVGGATGLGRDDLPRAPLGFVGRRPELATLVTTPGVWVVDGMAGVGKSTLAVRAARALAEAERRRTLYLHLHGHTSHRAPLAPEAALTALLSAIGVPDKRIPEDPDLRAALWRGEAARRTPVVVLDDAVDSAQVRPLLPGAADAVVLVTSRRRLVSLEGARSLTLAVPSLPECRELVDVIAGPERRAAEPEAVDAIIEACGRLPLAVQLCAARLRHRPAWSAAFLAERLRDEERRRRELAADGGGVGAALALSVAHLRETERAGFALLGSLPGLDFDVYAAAALIDAHPADAEDLLQTLVDAHLLDESAAGRYRLHDLTRDHARAMADPARAAAERRLVDYHIAAAAAASTAFDPYGSARIGLIQPGLPDDRLPDFADAAEGGAWFEEHLPTLIHLSGTALDARSLALLRNSVCFLWTSGQPAAMTALGHLARTGTRSPGAEEDHAWAARMLGIASLIAGRPEEAIEHFETALIGAGETLRATLIGALSITATTLWRLTQARDYGEQAVAYFRANPDPHRLGLALTNLAEVAKRQRHPEEALTLATEALTHFEQSNYETGRSAALIVIADAERTTHHPHQALDHYLAALHTAEEQQYFDSTTRALQGLAITHRDLADPTQALHYHDRLEKLLTEADPTHPDLPESLNERAHTELTAHHPKHAQATAERALTLAQEAPNPYEEARASTLLANLATLHGDPARAQELNRRAEEIWAALGIAAWDGVAASEG</sequence>
<name>C7Q771_CATAD</name>
<gene>
    <name evidence="2" type="ordered locus">Caci_1234</name>
</gene>
<dbReference type="RefSeq" id="WP_012785453.1">
    <property type="nucleotide sequence ID" value="NC_013131.1"/>
</dbReference>
<accession>C7Q771</accession>
<dbReference type="Gene3D" id="3.40.50.300">
    <property type="entry name" value="P-loop containing nucleotide triphosphate hydrolases"/>
    <property type="match status" value="1"/>
</dbReference>
<dbReference type="STRING" id="479433.Caci_1234"/>
<organism evidence="2 3">
    <name type="scientific">Catenulispora acidiphila (strain DSM 44928 / JCM 14897 / NBRC 102108 / NRRL B-24433 / ID139908)</name>
    <dbReference type="NCBI Taxonomy" id="479433"/>
    <lineage>
        <taxon>Bacteria</taxon>
        <taxon>Bacillati</taxon>
        <taxon>Actinomycetota</taxon>
        <taxon>Actinomycetes</taxon>
        <taxon>Catenulisporales</taxon>
        <taxon>Catenulisporaceae</taxon>
        <taxon>Catenulispora</taxon>
    </lineage>
</organism>
<dbReference type="SUPFAM" id="SSF52540">
    <property type="entry name" value="P-loop containing nucleoside triphosphate hydrolases"/>
    <property type="match status" value="1"/>
</dbReference>
<dbReference type="HOGENOM" id="CLU_004665_2_1_11"/>
<proteinExistence type="predicted"/>
<dbReference type="Pfam" id="PF13560">
    <property type="entry name" value="HTH_31"/>
    <property type="match status" value="1"/>
</dbReference>
<dbReference type="PANTHER" id="PTHR47691">
    <property type="entry name" value="REGULATOR-RELATED"/>
    <property type="match status" value="1"/>
</dbReference>
<dbReference type="EMBL" id="CP001700">
    <property type="protein sequence ID" value="ACU70159.1"/>
    <property type="molecule type" value="Genomic_DNA"/>
</dbReference>
<dbReference type="KEGG" id="cai:Caci_1234"/>
<dbReference type="Gene3D" id="1.25.40.10">
    <property type="entry name" value="Tetratricopeptide repeat domain"/>
    <property type="match status" value="2"/>
</dbReference>
<keyword evidence="3" id="KW-1185">Reference proteome</keyword>
<dbReference type="PROSITE" id="PS50943">
    <property type="entry name" value="HTH_CROC1"/>
    <property type="match status" value="1"/>
</dbReference>
<dbReference type="InterPro" id="IPR027417">
    <property type="entry name" value="P-loop_NTPase"/>
</dbReference>
<dbReference type="InParanoid" id="C7Q771"/>
<evidence type="ECO:0000313" key="2">
    <source>
        <dbReference type="EMBL" id="ACU70159.1"/>
    </source>
</evidence>
<dbReference type="InterPro" id="IPR036388">
    <property type="entry name" value="WH-like_DNA-bd_sf"/>
</dbReference>
<dbReference type="eggNOG" id="COG0457">
    <property type="taxonomic scope" value="Bacteria"/>
</dbReference>
<dbReference type="PANTHER" id="PTHR47691:SF3">
    <property type="entry name" value="HTH-TYPE TRANSCRIPTIONAL REGULATOR RV0890C-RELATED"/>
    <property type="match status" value="1"/>
</dbReference>
<dbReference type="SUPFAM" id="SSF48452">
    <property type="entry name" value="TPR-like"/>
    <property type="match status" value="2"/>
</dbReference>
<protein>
    <submittedName>
        <fullName evidence="2">Tetratricopeptide TPR_4</fullName>
    </submittedName>
</protein>
<dbReference type="CDD" id="cd00093">
    <property type="entry name" value="HTH_XRE"/>
    <property type="match status" value="1"/>
</dbReference>
<dbReference type="SMART" id="SM00028">
    <property type="entry name" value="TPR"/>
    <property type="match status" value="5"/>
</dbReference>
<dbReference type="InterPro" id="IPR019734">
    <property type="entry name" value="TPR_rpt"/>
</dbReference>
<dbReference type="AlphaFoldDB" id="C7Q771"/>
<dbReference type="Proteomes" id="UP000000851">
    <property type="component" value="Chromosome"/>
</dbReference>
<dbReference type="Gene3D" id="1.10.10.10">
    <property type="entry name" value="Winged helix-like DNA-binding domain superfamily/Winged helix DNA-binding domain"/>
    <property type="match status" value="1"/>
</dbReference>
<dbReference type="PRINTS" id="PR00364">
    <property type="entry name" value="DISEASERSIST"/>
</dbReference>
<reference evidence="2 3" key="1">
    <citation type="journal article" date="2009" name="Stand. Genomic Sci.">
        <title>Complete genome sequence of Catenulispora acidiphila type strain (ID 139908).</title>
        <authorList>
            <person name="Copeland A."/>
            <person name="Lapidus A."/>
            <person name="Glavina Del Rio T."/>
            <person name="Nolan M."/>
            <person name="Lucas S."/>
            <person name="Chen F."/>
            <person name="Tice H."/>
            <person name="Cheng J.F."/>
            <person name="Bruce D."/>
            <person name="Goodwin L."/>
            <person name="Pitluck S."/>
            <person name="Mikhailova N."/>
            <person name="Pati A."/>
            <person name="Ivanova N."/>
            <person name="Mavromatis K."/>
            <person name="Chen A."/>
            <person name="Palaniappan K."/>
            <person name="Chain P."/>
            <person name="Land M."/>
            <person name="Hauser L."/>
            <person name="Chang Y.J."/>
            <person name="Jeffries C.D."/>
            <person name="Chertkov O."/>
            <person name="Brettin T."/>
            <person name="Detter J.C."/>
            <person name="Han C."/>
            <person name="Ali Z."/>
            <person name="Tindall B.J."/>
            <person name="Goker M."/>
            <person name="Bristow J."/>
            <person name="Eisen J.A."/>
            <person name="Markowitz V."/>
            <person name="Hugenholtz P."/>
            <person name="Kyrpides N.C."/>
            <person name="Klenk H.P."/>
        </authorList>
    </citation>
    <scope>NUCLEOTIDE SEQUENCE [LARGE SCALE GENOMIC DNA]</scope>
    <source>
        <strain evidence="3">DSM 44928 / JCM 14897 / NBRC 102108 / NRRL B-24433 / ID139908</strain>
    </source>
</reference>
<dbReference type="SMART" id="SM00530">
    <property type="entry name" value="HTH_XRE"/>
    <property type="match status" value="1"/>
</dbReference>
<evidence type="ECO:0000313" key="3">
    <source>
        <dbReference type="Proteomes" id="UP000000851"/>
    </source>
</evidence>
<dbReference type="InterPro" id="IPR001387">
    <property type="entry name" value="Cro/C1-type_HTH"/>
</dbReference>